<keyword evidence="3" id="KW-0808">Transferase</keyword>
<dbReference type="Pfam" id="PF11997">
    <property type="entry name" value="DUF3492"/>
    <property type="match status" value="1"/>
</dbReference>
<feature type="domain" description="Glycosyl transferase family 1" evidence="1">
    <location>
        <begin position="95"/>
        <end position="255"/>
    </location>
</feature>
<dbReference type="InterPro" id="IPR047691">
    <property type="entry name" value="PelF-like"/>
</dbReference>
<keyword evidence="4" id="KW-1185">Reference proteome</keyword>
<dbReference type="SUPFAM" id="SSF53756">
    <property type="entry name" value="UDP-Glycosyltransferase/glycogen phosphorylase"/>
    <property type="match status" value="1"/>
</dbReference>
<dbReference type="GO" id="GO:0043750">
    <property type="term" value="F:phosphatidylinositol alpha-mannosyltransferase activity"/>
    <property type="evidence" value="ECO:0007669"/>
    <property type="project" value="UniProtKB-EC"/>
</dbReference>
<accession>A0A377GYF0</accession>
<organism evidence="3 4">
    <name type="scientific">Fusobacterium necrogenes</name>
    <dbReference type="NCBI Taxonomy" id="858"/>
    <lineage>
        <taxon>Bacteria</taxon>
        <taxon>Fusobacteriati</taxon>
        <taxon>Fusobacteriota</taxon>
        <taxon>Fusobacteriia</taxon>
        <taxon>Fusobacteriales</taxon>
        <taxon>Fusobacteriaceae</taxon>
        <taxon>Fusobacterium</taxon>
    </lineage>
</organism>
<keyword evidence="3" id="KW-0328">Glycosyltransferase</keyword>
<proteinExistence type="predicted"/>
<evidence type="ECO:0000313" key="4">
    <source>
        <dbReference type="Proteomes" id="UP000255328"/>
    </source>
</evidence>
<sequence>MGRVVLTEHGIYPREREEEIIIAKWIDKEFKSIWIEYFYYLSKLAYEYSDIIISLFEYNRQAQIENGADEKKTVVIPNGIDGEIYSKIQREKRSGFNVGSVLRVVPIKDVKMMIKGFKLLTQRVEDTKLWIIGPYEEDREYYEECLQLVKDLGIEDKVVFTGRVDVKEYYKFLDVIVLSSISEGQPLSILEAMATGIPVITTDVGNCREVIKGWKDIGEAGSIIPPTSYTALGEELIKYAYNPERIKEYGENGKKIVFKKYKKSYYINKYKEIYRELGERKWQE</sequence>
<evidence type="ECO:0000313" key="3">
    <source>
        <dbReference type="EMBL" id="STO31792.1"/>
    </source>
</evidence>
<protein>
    <submittedName>
        <fullName evidence="3">GDP-mannose-dependent alpha-(1-6)-phosphatidylinositol monomannoside mannosyltransferase</fullName>
        <ecNumber evidence="3">2.4.1.345</ecNumber>
    </submittedName>
</protein>
<dbReference type="Gene3D" id="3.40.50.2000">
    <property type="entry name" value="Glycogen Phosphorylase B"/>
    <property type="match status" value="2"/>
</dbReference>
<dbReference type="PANTHER" id="PTHR12526:SF608">
    <property type="entry name" value="PELF"/>
    <property type="match status" value="1"/>
</dbReference>
<evidence type="ECO:0000259" key="1">
    <source>
        <dbReference type="Pfam" id="PF00534"/>
    </source>
</evidence>
<evidence type="ECO:0000259" key="2">
    <source>
        <dbReference type="Pfam" id="PF11997"/>
    </source>
</evidence>
<dbReference type="PANTHER" id="PTHR12526">
    <property type="entry name" value="GLYCOSYLTRANSFERASE"/>
    <property type="match status" value="1"/>
</dbReference>
<reference evidence="3 4" key="1">
    <citation type="submission" date="2018-06" db="EMBL/GenBank/DDBJ databases">
        <authorList>
            <consortium name="Pathogen Informatics"/>
            <person name="Doyle S."/>
        </authorList>
    </citation>
    <scope>NUCLEOTIDE SEQUENCE [LARGE SCALE GENOMIC DNA]</scope>
    <source>
        <strain evidence="3 4">NCTC10723</strain>
    </source>
</reference>
<dbReference type="EMBL" id="UGGU01000003">
    <property type="protein sequence ID" value="STO31792.1"/>
    <property type="molecule type" value="Genomic_DNA"/>
</dbReference>
<name>A0A377GYF0_9FUSO</name>
<dbReference type="InterPro" id="IPR001296">
    <property type="entry name" value="Glyco_trans_1"/>
</dbReference>
<dbReference type="Pfam" id="PF00534">
    <property type="entry name" value="Glycos_transf_1"/>
    <property type="match status" value="1"/>
</dbReference>
<dbReference type="AlphaFoldDB" id="A0A377GYF0"/>
<dbReference type="InterPro" id="IPR022622">
    <property type="entry name" value="DUF3492"/>
</dbReference>
<gene>
    <name evidence="3" type="primary">pimB</name>
    <name evidence="3" type="ORF">NCTC10723_01252</name>
</gene>
<feature type="domain" description="DUF3492" evidence="2">
    <location>
        <begin position="4"/>
        <end position="70"/>
    </location>
</feature>
<dbReference type="Proteomes" id="UP000255328">
    <property type="component" value="Unassembled WGS sequence"/>
</dbReference>
<dbReference type="EC" id="2.4.1.345" evidence="3"/>
<dbReference type="NCBIfam" id="NF038011">
    <property type="entry name" value="PelF"/>
    <property type="match status" value="1"/>
</dbReference>